<dbReference type="EMBL" id="MZ679543">
    <property type="protein sequence ID" value="UJQ85080.1"/>
    <property type="molecule type" value="Genomic_RNA"/>
</dbReference>
<evidence type="ECO:0000313" key="2">
    <source>
        <dbReference type="Proteomes" id="UP001058548"/>
    </source>
</evidence>
<keyword evidence="2" id="KW-1185">Reference proteome</keyword>
<protein>
    <submittedName>
        <fullName evidence="1">Maturation protein</fullName>
    </submittedName>
</protein>
<organism evidence="1 2">
    <name type="scientific">Leviviridae sp</name>
    <dbReference type="NCBI Taxonomy" id="2027243"/>
    <lineage>
        <taxon>Viruses</taxon>
        <taxon>Riboviria</taxon>
        <taxon>Orthornavirae</taxon>
        <taxon>Lenarviricota</taxon>
        <taxon>Leviviricetes</taxon>
        <taxon>Norzivirales</taxon>
        <taxon>Fiersviridae</taxon>
    </lineage>
</organism>
<sequence length="391" mass="44599">MPTRERNRYVWYGPGFAARKITTNPVLIVSNPQDSSIEAKWWGRCNDTVGEPQTDHPLTITERDNRAWPPLNGFLDQGGGSYVEYDNFLPSGMDLVSHLSSSIPSIGARATTLRARTNPSREEVSIPNFIHELKDFPRMIKQIQTLPTLARNLRYRHSAGFREAASLHLGFEFGWKPLISDLQDILSFQSLVDKRILELNRLYSEKGLKRRMNLYDDTREDKSTVVAQSGQGVFIRAEKLRVTRIRSWGTIRWRPTAVPHDIGRQDLGRVARKLVFGLQHRGIDGLQAWNALPFSWLADWFSNFGEWLAANRNVVPAAPSGPCNIMTLRETYVTWRRTDSYREILTGLEGVRILRTKERAQSSGTLSVHLPLATARQLGILSALNLQRRKR</sequence>
<reference evidence="1 2" key="1">
    <citation type="journal article" date="2022" name="Nat. Microbiol.">
        <title>RNA viromes from terrestrial sites across China expand environmental viral diversity.</title>
        <authorList>
            <person name="Chiapello M."/>
            <person name="Rodriguez-Romero J."/>
            <person name="Ayllon M.A."/>
            <person name="Turina M."/>
        </authorList>
    </citation>
    <scope>NUCLEOTIDE SEQUENCE [LARGE SCALE GENOMIC DNA]</scope>
    <source>
        <strain evidence="1">35-k141_153231</strain>
    </source>
</reference>
<dbReference type="Proteomes" id="UP001058548">
    <property type="component" value="Segment"/>
</dbReference>
<evidence type="ECO:0000313" key="1">
    <source>
        <dbReference type="EMBL" id="UJQ85080.1"/>
    </source>
</evidence>
<name>A0ABY3SRZ3_9VIRU</name>
<proteinExistence type="predicted"/>
<accession>A0ABY3SRZ3</accession>